<gene>
    <name evidence="14" type="ORF">CHIRRI_LOCUS9841</name>
</gene>
<dbReference type="InterPro" id="IPR033116">
    <property type="entry name" value="TRYPSIN_SER"/>
</dbReference>
<evidence type="ECO:0000256" key="8">
    <source>
        <dbReference type="ARBA" id="ARBA00022859"/>
    </source>
</evidence>
<evidence type="ECO:0000259" key="13">
    <source>
        <dbReference type="SMART" id="SM00020"/>
    </source>
</evidence>
<keyword evidence="4 12" id="KW-0645">Protease</keyword>
<comment type="subcellular location">
    <subcellularLocation>
        <location evidence="1 12">Secreted</location>
    </subcellularLocation>
</comment>
<dbReference type="PROSITE" id="PS00135">
    <property type="entry name" value="TRYPSIN_SER"/>
    <property type="match status" value="1"/>
</dbReference>
<keyword evidence="6 12" id="KW-0378">Hydrolase</keyword>
<dbReference type="Proteomes" id="UP001153620">
    <property type="component" value="Chromosome 3"/>
</dbReference>
<dbReference type="EMBL" id="OU895879">
    <property type="protein sequence ID" value="CAH1727593.1"/>
    <property type="molecule type" value="Genomic_DNA"/>
</dbReference>
<evidence type="ECO:0000256" key="1">
    <source>
        <dbReference type="ARBA" id="ARBA00004613"/>
    </source>
</evidence>
<keyword evidence="8" id="KW-0391">Immunity</keyword>
<evidence type="ECO:0000256" key="3">
    <source>
        <dbReference type="ARBA" id="ARBA00022588"/>
    </source>
</evidence>
<evidence type="ECO:0000313" key="14">
    <source>
        <dbReference type="EMBL" id="CAH1727593.1"/>
    </source>
</evidence>
<dbReference type="FunFam" id="2.40.10.10:FF:000028">
    <property type="entry name" value="Serine protease easter"/>
    <property type="match status" value="1"/>
</dbReference>
<keyword evidence="9" id="KW-1015">Disulfide bond</keyword>
<evidence type="ECO:0000313" key="15">
    <source>
        <dbReference type="Proteomes" id="UP001153620"/>
    </source>
</evidence>
<dbReference type="GO" id="GO:0006508">
    <property type="term" value="P:proteolysis"/>
    <property type="evidence" value="ECO:0007669"/>
    <property type="project" value="UniProtKB-KW"/>
</dbReference>
<organism evidence="14 15">
    <name type="scientific">Chironomus riparius</name>
    <dbReference type="NCBI Taxonomy" id="315576"/>
    <lineage>
        <taxon>Eukaryota</taxon>
        <taxon>Metazoa</taxon>
        <taxon>Ecdysozoa</taxon>
        <taxon>Arthropoda</taxon>
        <taxon>Hexapoda</taxon>
        <taxon>Insecta</taxon>
        <taxon>Pterygota</taxon>
        <taxon>Neoptera</taxon>
        <taxon>Endopterygota</taxon>
        <taxon>Diptera</taxon>
        <taxon>Nematocera</taxon>
        <taxon>Chironomoidea</taxon>
        <taxon>Chironomidae</taxon>
        <taxon>Chironominae</taxon>
        <taxon>Chironomus</taxon>
    </lineage>
</organism>
<accession>A0A9P0NKE9</accession>
<feature type="chain" id="PRO_5040535730" description="CLIP domain-containing serine protease" evidence="12">
    <location>
        <begin position="19"/>
        <end position="354"/>
    </location>
</feature>
<keyword evidence="10" id="KW-0325">Glycoprotein</keyword>
<evidence type="ECO:0000256" key="2">
    <source>
        <dbReference type="ARBA" id="ARBA00022525"/>
    </source>
</evidence>
<dbReference type="AlphaFoldDB" id="A0A9P0NKE9"/>
<dbReference type="GO" id="GO:0045087">
    <property type="term" value="P:innate immune response"/>
    <property type="evidence" value="ECO:0007669"/>
    <property type="project" value="UniProtKB-KW"/>
</dbReference>
<dbReference type="PRINTS" id="PR00722">
    <property type="entry name" value="CHYMOTRYPSIN"/>
</dbReference>
<keyword evidence="15" id="KW-1185">Reference proteome</keyword>
<dbReference type="Pfam" id="PF00089">
    <property type="entry name" value="Trypsin"/>
    <property type="match status" value="1"/>
</dbReference>
<evidence type="ECO:0000256" key="11">
    <source>
        <dbReference type="ARBA" id="ARBA00024195"/>
    </source>
</evidence>
<dbReference type="Gene3D" id="2.40.10.10">
    <property type="entry name" value="Trypsin-like serine proteases"/>
    <property type="match status" value="2"/>
</dbReference>
<evidence type="ECO:0000256" key="6">
    <source>
        <dbReference type="ARBA" id="ARBA00022801"/>
    </source>
</evidence>
<dbReference type="InterPro" id="IPR051487">
    <property type="entry name" value="Ser/Thr_Proteases_Immune/Dev"/>
</dbReference>
<dbReference type="GO" id="GO:0004252">
    <property type="term" value="F:serine-type endopeptidase activity"/>
    <property type="evidence" value="ECO:0007669"/>
    <property type="project" value="UniProtKB-UniRule"/>
</dbReference>
<dbReference type="CDD" id="cd00190">
    <property type="entry name" value="Tryp_SPc"/>
    <property type="match status" value="1"/>
</dbReference>
<sequence length="354" mass="39995">MNNLVVYVLVFASSFVHAARFNTCATGEVCKPQNECEAVMKITSKGGWTPQERAYLKSKHCNYVNRLNHFCCASDTKPDHLPEAPKCGIYFGDRIVNGEDTNIDEFPWFALIQYSKPGNRIGHNCGGSLINDQYVLTAAHCKILVPKTWKITKVRLGEWDMRTNPDCQEDFCNDRYVEVPVVNILVHPEYYFEGVAQYHDIAILKLERKVEFSNWIKPICLPVDARIRSMDFTSHSLEVVGFGLTETGFTSPVKKKVELDGRTQAECQAQYNKAGVRIFEKHFCAGSDNGKDSCNGDSGSPLMKFGNFPHSKFGHYMQVGLVSFGARRCGTPDSSGVYVRVSEYMDWIIENTKY</sequence>
<dbReference type="InterPro" id="IPR043504">
    <property type="entry name" value="Peptidase_S1_PA_chymotrypsin"/>
</dbReference>
<reference evidence="14" key="1">
    <citation type="submission" date="2022-01" db="EMBL/GenBank/DDBJ databases">
        <authorList>
            <person name="King R."/>
        </authorList>
    </citation>
    <scope>NUCLEOTIDE SEQUENCE</scope>
</reference>
<evidence type="ECO:0000256" key="9">
    <source>
        <dbReference type="ARBA" id="ARBA00023157"/>
    </source>
</evidence>
<dbReference type="InterPro" id="IPR022700">
    <property type="entry name" value="CLIP"/>
</dbReference>
<keyword evidence="2 12" id="KW-0964">Secreted</keyword>
<dbReference type="OrthoDB" id="10257415at2759"/>
<keyword evidence="3" id="KW-0399">Innate immunity</keyword>
<dbReference type="InterPro" id="IPR009003">
    <property type="entry name" value="Peptidase_S1_PA"/>
</dbReference>
<name>A0A9P0NKE9_9DIPT</name>
<proteinExistence type="inferred from homology"/>
<dbReference type="PROSITE" id="PS00134">
    <property type="entry name" value="TRYPSIN_HIS"/>
    <property type="match status" value="1"/>
</dbReference>
<dbReference type="InterPro" id="IPR038565">
    <property type="entry name" value="CLIP_sf"/>
</dbReference>
<comment type="domain">
    <text evidence="12">The clip domain consists of 35-55 residues which are 'knitted' together usually by 3 conserved disulfide bonds forming a clip-like compact structure.</text>
</comment>
<dbReference type="SUPFAM" id="SSF50494">
    <property type="entry name" value="Trypsin-like serine proteases"/>
    <property type="match status" value="1"/>
</dbReference>
<evidence type="ECO:0000256" key="12">
    <source>
        <dbReference type="RuleBase" id="RU366078"/>
    </source>
</evidence>
<dbReference type="PANTHER" id="PTHR24256">
    <property type="entry name" value="TRYPTASE-RELATED"/>
    <property type="match status" value="1"/>
</dbReference>
<keyword evidence="5 12" id="KW-0732">Signal</keyword>
<dbReference type="GO" id="GO:0005576">
    <property type="term" value="C:extracellular region"/>
    <property type="evidence" value="ECO:0007669"/>
    <property type="project" value="UniProtKB-SubCell"/>
</dbReference>
<dbReference type="Gene3D" id="3.30.1640.30">
    <property type="match status" value="1"/>
</dbReference>
<dbReference type="InterPro" id="IPR001254">
    <property type="entry name" value="Trypsin_dom"/>
</dbReference>
<protein>
    <recommendedName>
        <fullName evidence="12">CLIP domain-containing serine protease</fullName>
        <ecNumber evidence="12">3.4.21.-</ecNumber>
    </recommendedName>
</protein>
<feature type="domain" description="Peptidase S1" evidence="13">
    <location>
        <begin position="94"/>
        <end position="348"/>
    </location>
</feature>
<evidence type="ECO:0000256" key="5">
    <source>
        <dbReference type="ARBA" id="ARBA00022729"/>
    </source>
</evidence>
<evidence type="ECO:0000256" key="10">
    <source>
        <dbReference type="ARBA" id="ARBA00023180"/>
    </source>
</evidence>
<reference evidence="14" key="2">
    <citation type="submission" date="2022-10" db="EMBL/GenBank/DDBJ databases">
        <authorList>
            <consortium name="ENA_rothamsted_submissions"/>
            <consortium name="culmorum"/>
            <person name="King R."/>
        </authorList>
    </citation>
    <scope>NUCLEOTIDE SEQUENCE</scope>
</reference>
<keyword evidence="7 12" id="KW-0720">Serine protease</keyword>
<dbReference type="SMART" id="SM00020">
    <property type="entry name" value="Tryp_SPc"/>
    <property type="match status" value="1"/>
</dbReference>
<dbReference type="EC" id="3.4.21.-" evidence="12"/>
<evidence type="ECO:0000256" key="7">
    <source>
        <dbReference type="ARBA" id="ARBA00022825"/>
    </source>
</evidence>
<evidence type="ECO:0000256" key="4">
    <source>
        <dbReference type="ARBA" id="ARBA00022670"/>
    </source>
</evidence>
<dbReference type="InterPro" id="IPR001314">
    <property type="entry name" value="Peptidase_S1A"/>
</dbReference>
<feature type="signal peptide" evidence="12">
    <location>
        <begin position="1"/>
        <end position="18"/>
    </location>
</feature>
<dbReference type="Pfam" id="PF12032">
    <property type="entry name" value="CLIP"/>
    <property type="match status" value="1"/>
</dbReference>
<comment type="similarity">
    <text evidence="11 12">Belongs to the peptidase S1 family. CLIP subfamily.</text>
</comment>
<dbReference type="InterPro" id="IPR018114">
    <property type="entry name" value="TRYPSIN_HIS"/>
</dbReference>